<evidence type="ECO:0000313" key="1">
    <source>
        <dbReference type="EMBL" id="SDH09671.1"/>
    </source>
</evidence>
<dbReference type="Proteomes" id="UP000181870">
    <property type="component" value="Unassembled WGS sequence"/>
</dbReference>
<sequence>MEKRVENWNQVHSYKLNTKFLKTNIQLLRSI</sequence>
<evidence type="ECO:0000313" key="2">
    <source>
        <dbReference type="Proteomes" id="UP000181870"/>
    </source>
</evidence>
<name>A0A1G7ZLN5_BACOV</name>
<reference evidence="1 2" key="1">
    <citation type="submission" date="2016-10" db="EMBL/GenBank/DDBJ databases">
        <authorList>
            <person name="de Groot N.N."/>
        </authorList>
    </citation>
    <scope>NUCLEOTIDE SEQUENCE [LARGE SCALE GENOMIC DNA]</scope>
    <source>
        <strain evidence="1 2">NLAE-zl-C57</strain>
    </source>
</reference>
<dbReference type="AlphaFoldDB" id="A0A1G7ZLN5"/>
<protein>
    <submittedName>
        <fullName evidence="1">Uncharacterized protein</fullName>
    </submittedName>
</protein>
<accession>A0A1G7ZLN5</accession>
<gene>
    <name evidence="1" type="ORF">SAMN05192582_1001132</name>
</gene>
<organism evidence="1 2">
    <name type="scientific">Bacteroides ovatus</name>
    <dbReference type="NCBI Taxonomy" id="28116"/>
    <lineage>
        <taxon>Bacteria</taxon>
        <taxon>Pseudomonadati</taxon>
        <taxon>Bacteroidota</taxon>
        <taxon>Bacteroidia</taxon>
        <taxon>Bacteroidales</taxon>
        <taxon>Bacteroidaceae</taxon>
        <taxon>Bacteroides</taxon>
    </lineage>
</organism>
<dbReference type="EMBL" id="FNDO01000001">
    <property type="protein sequence ID" value="SDH09671.1"/>
    <property type="molecule type" value="Genomic_DNA"/>
</dbReference>
<proteinExistence type="predicted"/>